<feature type="region of interest" description="Disordered" evidence="1">
    <location>
        <begin position="154"/>
        <end position="203"/>
    </location>
</feature>
<sequence length="580" mass="64972">MSPSTAMGEELQFQQRWEFRRADNDFDSSSNESKPSSEPVLKKHKLVSSLFPLDYEETSETSRLQQQDNENPGMGVEIKSVKPKKRQTRKRSGNLRASGMKSDSREEVDRTKPGKSAYDFTALEDVKSFMGSLIEDLKVARENLSKWMREEMQKLAEDDDAAPQPKRRRYNCKGEKVQLQKRKRSERNTKGQSQKTKKGMQLQNQNNFEEGILSQPQENFEEPLYVPKENNFQNDIPLLPQKDEKVSIQPQTCNGRSLERFTKISNATDSINFYRALEDRGPFEPIASLEKDKGKKLLSSVKSNLLTGSTNQNVQVQSQNSIVLAIEAQNSNGGSRERKGKKTVNCSNHYQGPENRVGHGQATRAATSGEKTSREKLGSSVEPNFLSFGQVPSSMYLQLPNVFTESCLANYRLDASSCNYNLPRVAEKKTSANLEKLNQLLDPSGSSGYFPGKQPQERIQSFAQMGSGNIGCFNPNTMPTSSIGAGFPVPLHQGLDIGFSIPNQVNMELLSRENINTLGLRTNGGALRFSGGSYNTPPEPYIANNQHNYSSLKTDGRLLSYQISNISDARFSQNCFNTKY</sequence>
<dbReference type="AlphaFoldDB" id="A0AAV5IC49"/>
<keyword evidence="3" id="KW-1185">Reference proteome</keyword>
<feature type="compositionally biased region" description="Low complexity" evidence="1">
    <location>
        <begin position="28"/>
        <end position="39"/>
    </location>
</feature>
<evidence type="ECO:0000256" key="1">
    <source>
        <dbReference type="SAM" id="MobiDB-lite"/>
    </source>
</evidence>
<feature type="region of interest" description="Disordered" evidence="1">
    <location>
        <begin position="1"/>
        <end position="43"/>
    </location>
</feature>
<feature type="region of interest" description="Disordered" evidence="1">
    <location>
        <begin position="329"/>
        <end position="378"/>
    </location>
</feature>
<comment type="caution">
    <text evidence="2">The sequence shown here is derived from an EMBL/GenBank/DDBJ whole genome shotgun (WGS) entry which is preliminary data.</text>
</comment>
<gene>
    <name evidence="2" type="ORF">SLEP1_g8637</name>
</gene>
<proteinExistence type="predicted"/>
<accession>A0AAV5IC49</accession>
<dbReference type="Proteomes" id="UP001054252">
    <property type="component" value="Unassembled WGS sequence"/>
</dbReference>
<feature type="compositionally biased region" description="Polar residues" evidence="1">
    <location>
        <begin position="61"/>
        <end position="70"/>
    </location>
</feature>
<feature type="region of interest" description="Disordered" evidence="1">
    <location>
        <begin position="56"/>
        <end position="117"/>
    </location>
</feature>
<name>A0AAV5IC49_9ROSI</name>
<organism evidence="2 3">
    <name type="scientific">Rubroshorea leprosula</name>
    <dbReference type="NCBI Taxonomy" id="152421"/>
    <lineage>
        <taxon>Eukaryota</taxon>
        <taxon>Viridiplantae</taxon>
        <taxon>Streptophyta</taxon>
        <taxon>Embryophyta</taxon>
        <taxon>Tracheophyta</taxon>
        <taxon>Spermatophyta</taxon>
        <taxon>Magnoliopsida</taxon>
        <taxon>eudicotyledons</taxon>
        <taxon>Gunneridae</taxon>
        <taxon>Pentapetalae</taxon>
        <taxon>rosids</taxon>
        <taxon>malvids</taxon>
        <taxon>Malvales</taxon>
        <taxon>Dipterocarpaceae</taxon>
        <taxon>Rubroshorea</taxon>
    </lineage>
</organism>
<feature type="compositionally biased region" description="Basic and acidic residues" evidence="1">
    <location>
        <begin position="102"/>
        <end position="112"/>
    </location>
</feature>
<evidence type="ECO:0000313" key="2">
    <source>
        <dbReference type="EMBL" id="GKU95256.1"/>
    </source>
</evidence>
<reference evidence="2 3" key="1">
    <citation type="journal article" date="2021" name="Commun. Biol.">
        <title>The genome of Shorea leprosula (Dipterocarpaceae) highlights the ecological relevance of drought in aseasonal tropical rainforests.</title>
        <authorList>
            <person name="Ng K.K.S."/>
            <person name="Kobayashi M.J."/>
            <person name="Fawcett J.A."/>
            <person name="Hatakeyama M."/>
            <person name="Paape T."/>
            <person name="Ng C.H."/>
            <person name="Ang C.C."/>
            <person name="Tnah L.H."/>
            <person name="Lee C.T."/>
            <person name="Nishiyama T."/>
            <person name="Sese J."/>
            <person name="O'Brien M.J."/>
            <person name="Copetti D."/>
            <person name="Mohd Noor M.I."/>
            <person name="Ong R.C."/>
            <person name="Putra M."/>
            <person name="Sireger I.Z."/>
            <person name="Indrioko S."/>
            <person name="Kosugi Y."/>
            <person name="Izuno A."/>
            <person name="Isagi Y."/>
            <person name="Lee S.L."/>
            <person name="Shimizu K.K."/>
        </authorList>
    </citation>
    <scope>NUCLEOTIDE SEQUENCE [LARGE SCALE GENOMIC DNA]</scope>
    <source>
        <strain evidence="2">214</strain>
    </source>
</reference>
<feature type="compositionally biased region" description="Basic residues" evidence="1">
    <location>
        <begin position="81"/>
        <end position="93"/>
    </location>
</feature>
<protein>
    <submittedName>
        <fullName evidence="2">Uncharacterized protein</fullName>
    </submittedName>
</protein>
<dbReference type="EMBL" id="BPVZ01000009">
    <property type="protein sequence ID" value="GKU95256.1"/>
    <property type="molecule type" value="Genomic_DNA"/>
</dbReference>
<evidence type="ECO:0000313" key="3">
    <source>
        <dbReference type="Proteomes" id="UP001054252"/>
    </source>
</evidence>